<name>A0AAU9QGM5_9VIBR</name>
<dbReference type="AlphaFoldDB" id="A0AAU9QGM5"/>
<dbReference type="EMBL" id="JBIHSE010000002">
    <property type="protein sequence ID" value="MFH0273143.1"/>
    <property type="molecule type" value="Genomic_DNA"/>
</dbReference>
<evidence type="ECO:0000313" key="4">
    <source>
        <dbReference type="Proteomes" id="UP001607221"/>
    </source>
</evidence>
<evidence type="ECO:0000313" key="1">
    <source>
        <dbReference type="EMBL" id="CAH1573817.1"/>
    </source>
</evidence>
<keyword evidence="4" id="KW-1185">Reference proteome</keyword>
<evidence type="ECO:0000313" key="2">
    <source>
        <dbReference type="EMBL" id="MFH0273143.1"/>
    </source>
</evidence>
<sequence length="92" mass="10411">MRHTLAIQNIYNGLIQKYQFDLSALHENQAPDTTRFFMLEKHRESMTYKLDWLAQMAAELGEGEMAGEILTHAANLGADGVMPKPMLLTMEA</sequence>
<protein>
    <submittedName>
        <fullName evidence="1">Uncharacterized protein</fullName>
    </submittedName>
</protein>
<comment type="caution">
    <text evidence="1">The sequence shown here is derived from an EMBL/GenBank/DDBJ whole genome shotgun (WGS) entry which is preliminary data.</text>
</comment>
<dbReference type="Proteomes" id="UP001607221">
    <property type="component" value="Unassembled WGS sequence"/>
</dbReference>
<dbReference type="Proteomes" id="UP001295462">
    <property type="component" value="Unassembled WGS sequence"/>
</dbReference>
<evidence type="ECO:0000313" key="3">
    <source>
        <dbReference type="Proteomes" id="UP001295462"/>
    </source>
</evidence>
<accession>A0AAU9QGM5</accession>
<dbReference type="RefSeq" id="WP_038882331.1">
    <property type="nucleotide sequence ID" value="NZ_CAKMTS010000001.1"/>
</dbReference>
<reference evidence="2 4" key="2">
    <citation type="submission" date="2024-10" db="EMBL/GenBank/DDBJ databases">
        <authorList>
            <person name="Yibar A."/>
            <person name="Saticioglu I.B."/>
            <person name="Duman M."/>
            <person name="Ajmi N."/>
            <person name="Gurler F."/>
            <person name="Ay H."/>
            <person name="Onuk E."/>
            <person name="Guler S."/>
            <person name="Romalde J.L."/>
        </authorList>
    </citation>
    <scope>NUCLEOTIDE SEQUENCE [LARGE SCALE GENOMIC DNA]</scope>
    <source>
        <strain evidence="2 4">1-TCBS-A</strain>
    </source>
</reference>
<dbReference type="EMBL" id="CAKMUD010000024">
    <property type="protein sequence ID" value="CAH1573817.1"/>
    <property type="molecule type" value="Genomic_DNA"/>
</dbReference>
<reference evidence="1" key="1">
    <citation type="submission" date="2022-01" db="EMBL/GenBank/DDBJ databases">
        <authorList>
            <person name="Lagorce A."/>
        </authorList>
    </citation>
    <scope>NUCLEOTIDE SEQUENCE</scope>
    <source>
        <strain evidence="1">Th15_F1_A12</strain>
    </source>
</reference>
<proteinExistence type="predicted"/>
<organism evidence="1 3">
    <name type="scientific">Vibrio jasicida</name>
    <dbReference type="NCBI Taxonomy" id="766224"/>
    <lineage>
        <taxon>Bacteria</taxon>
        <taxon>Pseudomonadati</taxon>
        <taxon>Pseudomonadota</taxon>
        <taxon>Gammaproteobacteria</taxon>
        <taxon>Vibrionales</taxon>
        <taxon>Vibrionaceae</taxon>
        <taxon>Vibrio</taxon>
    </lineage>
</organism>
<gene>
    <name evidence="2" type="ORF">ACGRHZ_17870</name>
    <name evidence="1" type="ORF">THF1A12_120153</name>
</gene>